<feature type="modified residue" description="4-aspartylphosphate" evidence="6">
    <location>
        <position position="541"/>
    </location>
</feature>
<evidence type="ECO:0000259" key="8">
    <source>
        <dbReference type="PROSITE" id="PS50109"/>
    </source>
</evidence>
<protein>
    <recommendedName>
        <fullName evidence="2">histidine kinase</fullName>
        <ecNumber evidence="2">2.7.13.3</ecNumber>
    </recommendedName>
</protein>
<feature type="region of interest" description="Disordered" evidence="7">
    <location>
        <begin position="1"/>
        <end position="57"/>
    </location>
</feature>
<dbReference type="InterPro" id="IPR003661">
    <property type="entry name" value="HisK_dim/P_dom"/>
</dbReference>
<keyword evidence="3 6" id="KW-0597">Phosphoprotein</keyword>
<organism evidence="10 11">
    <name type="scientific">Chondromyces apiculatus DSM 436</name>
    <dbReference type="NCBI Taxonomy" id="1192034"/>
    <lineage>
        <taxon>Bacteria</taxon>
        <taxon>Pseudomonadati</taxon>
        <taxon>Myxococcota</taxon>
        <taxon>Polyangia</taxon>
        <taxon>Polyangiales</taxon>
        <taxon>Polyangiaceae</taxon>
        <taxon>Chondromyces</taxon>
    </lineage>
</organism>
<comment type="catalytic activity">
    <reaction evidence="1">
        <text>ATP + protein L-histidine = ADP + protein N-phospho-L-histidine.</text>
        <dbReference type="EC" id="2.7.13.3"/>
    </reaction>
</comment>
<dbReference type="Gene3D" id="3.30.565.10">
    <property type="entry name" value="Histidine kinase-like ATPase, C-terminal domain"/>
    <property type="match status" value="1"/>
</dbReference>
<dbReference type="EC" id="2.7.13.3" evidence="2"/>
<sequence length="614" mass="66140">MSINQPPPSPIASVDATVSRTTWGDRAAQDEVPRKPSGAHEGKVMASRHQESAGPGRVEGILEGQRQALELAMREAPLGAVLQSLTRTAEKIAGEGVVASILLLDRDGLHVRHGAAPGLSDSYNRLVDGAAIGPAVGSCGTAAYTGQTAIATDIETDPRWASFRGPVLEQGLRACWSTPILSSGGAVLGTFALYCREARGPTPDDMDLVERLTRTAALVIERHRETEDREQTERALRELREQDRRKDEFLATLAHELRNPLAPMRNALEILRLSTDPAAQDSARHMTERQLRQVVRLVDDLLDISRINTGKLELRRERVDLRAVLRSAVETSRPLIDAGSHTLLVVLPDTPLHLDADPTRIAQVILNLLNNAAKYSEPGGRITLTVTCAGAEAVIRVKDTGVGIAADMLPRIFDMFTQVDRSLEKAQGGLGIGLTLVKRLVEMHDGAISAASEGPGKGSEFVIRLPLKDGAEISPATIRPAAPDAEQGSRLRVLVVDDNHDSAESLAMLLELTGHEVRTAHDGIEALQAAETFQPALILLDIGLPGLNGYEVAQRIRANPALTGVKLAALTGWGQAEDRRRSRASGFDYHLVKPTDPNAVEKIIAEIEASARTP</sequence>
<dbReference type="SUPFAM" id="SSF47384">
    <property type="entry name" value="Homodimeric domain of signal transducing histidine kinase"/>
    <property type="match status" value="1"/>
</dbReference>
<dbReference type="PANTHER" id="PTHR43547:SF2">
    <property type="entry name" value="HYBRID SIGNAL TRANSDUCTION HISTIDINE KINASE C"/>
    <property type="match status" value="1"/>
</dbReference>
<dbReference type="GO" id="GO:0000155">
    <property type="term" value="F:phosphorelay sensor kinase activity"/>
    <property type="evidence" value="ECO:0007669"/>
    <property type="project" value="InterPro"/>
</dbReference>
<evidence type="ECO:0000313" key="11">
    <source>
        <dbReference type="Proteomes" id="UP000019678"/>
    </source>
</evidence>
<accession>A0A017SZ65</accession>
<evidence type="ECO:0000259" key="9">
    <source>
        <dbReference type="PROSITE" id="PS50110"/>
    </source>
</evidence>
<dbReference type="InterPro" id="IPR003018">
    <property type="entry name" value="GAF"/>
</dbReference>
<evidence type="ECO:0000256" key="6">
    <source>
        <dbReference type="PROSITE-ProRule" id="PRU00169"/>
    </source>
</evidence>
<name>A0A017SZ65_9BACT</name>
<evidence type="ECO:0000256" key="2">
    <source>
        <dbReference type="ARBA" id="ARBA00012438"/>
    </source>
</evidence>
<dbReference type="CDD" id="cd00082">
    <property type="entry name" value="HisKA"/>
    <property type="match status" value="1"/>
</dbReference>
<feature type="compositionally biased region" description="Pro residues" evidence="7">
    <location>
        <begin position="1"/>
        <end position="10"/>
    </location>
</feature>
<dbReference type="SMART" id="SM00388">
    <property type="entry name" value="HisKA"/>
    <property type="match status" value="1"/>
</dbReference>
<feature type="domain" description="Response regulatory" evidence="9">
    <location>
        <begin position="492"/>
        <end position="608"/>
    </location>
</feature>
<dbReference type="eggNOG" id="COG2205">
    <property type="taxonomic scope" value="Bacteria"/>
</dbReference>
<keyword evidence="5" id="KW-0418">Kinase</keyword>
<dbReference type="SMART" id="SM00387">
    <property type="entry name" value="HATPase_c"/>
    <property type="match status" value="1"/>
</dbReference>
<dbReference type="Pfam" id="PF00512">
    <property type="entry name" value="HisKA"/>
    <property type="match status" value="1"/>
</dbReference>
<dbReference type="Pfam" id="PF13185">
    <property type="entry name" value="GAF_2"/>
    <property type="match status" value="1"/>
</dbReference>
<dbReference type="PROSITE" id="PS50109">
    <property type="entry name" value="HIS_KIN"/>
    <property type="match status" value="1"/>
</dbReference>
<dbReference type="Gene3D" id="1.10.287.130">
    <property type="match status" value="1"/>
</dbReference>
<dbReference type="InterPro" id="IPR029016">
    <property type="entry name" value="GAF-like_dom_sf"/>
</dbReference>
<gene>
    <name evidence="10" type="ORF">CAP_7340</name>
</gene>
<dbReference type="InterPro" id="IPR005467">
    <property type="entry name" value="His_kinase_dom"/>
</dbReference>
<dbReference type="CDD" id="cd17580">
    <property type="entry name" value="REC_2_DhkD-like"/>
    <property type="match status" value="1"/>
</dbReference>
<dbReference type="PRINTS" id="PR00344">
    <property type="entry name" value="BCTRLSENSOR"/>
</dbReference>
<evidence type="ECO:0000256" key="1">
    <source>
        <dbReference type="ARBA" id="ARBA00000085"/>
    </source>
</evidence>
<dbReference type="FunFam" id="3.30.565.10:FF:000006">
    <property type="entry name" value="Sensor histidine kinase WalK"/>
    <property type="match status" value="1"/>
</dbReference>
<dbReference type="SMART" id="SM00065">
    <property type="entry name" value="GAF"/>
    <property type="match status" value="1"/>
</dbReference>
<dbReference type="SUPFAM" id="SSF55781">
    <property type="entry name" value="GAF domain-like"/>
    <property type="match status" value="1"/>
</dbReference>
<reference evidence="10 11" key="1">
    <citation type="submission" date="2013-05" db="EMBL/GenBank/DDBJ databases">
        <title>Genome assembly of Chondromyces apiculatus DSM 436.</title>
        <authorList>
            <person name="Sharma G."/>
            <person name="Khatri I."/>
            <person name="Kaur C."/>
            <person name="Mayilraj S."/>
            <person name="Subramanian S."/>
        </authorList>
    </citation>
    <scope>NUCLEOTIDE SEQUENCE [LARGE SCALE GENOMIC DNA]</scope>
    <source>
        <strain evidence="10 11">DSM 436</strain>
    </source>
</reference>
<dbReference type="Gene3D" id="3.40.50.2300">
    <property type="match status" value="1"/>
</dbReference>
<evidence type="ECO:0000256" key="4">
    <source>
        <dbReference type="ARBA" id="ARBA00022679"/>
    </source>
</evidence>
<dbReference type="InterPro" id="IPR011006">
    <property type="entry name" value="CheY-like_superfamily"/>
</dbReference>
<dbReference type="STRING" id="1192034.CAP_7340"/>
<dbReference type="Pfam" id="PF00072">
    <property type="entry name" value="Response_reg"/>
    <property type="match status" value="1"/>
</dbReference>
<dbReference type="InterPro" id="IPR036097">
    <property type="entry name" value="HisK_dim/P_sf"/>
</dbReference>
<dbReference type="InterPro" id="IPR004358">
    <property type="entry name" value="Sig_transdc_His_kin-like_C"/>
</dbReference>
<dbReference type="SUPFAM" id="SSF52172">
    <property type="entry name" value="CheY-like"/>
    <property type="match status" value="1"/>
</dbReference>
<dbReference type="SMART" id="SM00448">
    <property type="entry name" value="REC"/>
    <property type="match status" value="1"/>
</dbReference>
<dbReference type="Gene3D" id="3.30.450.40">
    <property type="match status" value="1"/>
</dbReference>
<comment type="caution">
    <text evidence="10">The sequence shown here is derived from an EMBL/GenBank/DDBJ whole genome shotgun (WGS) entry which is preliminary data.</text>
</comment>
<dbReference type="AlphaFoldDB" id="A0A017SZ65"/>
<dbReference type="GO" id="GO:0032259">
    <property type="term" value="P:methylation"/>
    <property type="evidence" value="ECO:0007669"/>
    <property type="project" value="UniProtKB-KW"/>
</dbReference>
<evidence type="ECO:0000256" key="7">
    <source>
        <dbReference type="SAM" id="MobiDB-lite"/>
    </source>
</evidence>
<keyword evidence="11" id="KW-1185">Reference proteome</keyword>
<dbReference type="eggNOG" id="COG0784">
    <property type="taxonomic scope" value="Bacteria"/>
</dbReference>
<dbReference type="PROSITE" id="PS50110">
    <property type="entry name" value="RESPONSE_REGULATORY"/>
    <property type="match status" value="1"/>
</dbReference>
<evidence type="ECO:0000256" key="3">
    <source>
        <dbReference type="ARBA" id="ARBA00022553"/>
    </source>
</evidence>
<dbReference type="GO" id="GO:0008168">
    <property type="term" value="F:methyltransferase activity"/>
    <property type="evidence" value="ECO:0007669"/>
    <property type="project" value="UniProtKB-KW"/>
</dbReference>
<dbReference type="SUPFAM" id="SSF55874">
    <property type="entry name" value="ATPase domain of HSP90 chaperone/DNA topoisomerase II/histidine kinase"/>
    <property type="match status" value="1"/>
</dbReference>
<feature type="domain" description="Histidine kinase" evidence="8">
    <location>
        <begin position="252"/>
        <end position="469"/>
    </location>
</feature>
<feature type="compositionally biased region" description="Basic and acidic residues" evidence="7">
    <location>
        <begin position="27"/>
        <end position="51"/>
    </location>
</feature>
<evidence type="ECO:0000256" key="5">
    <source>
        <dbReference type="ARBA" id="ARBA00022777"/>
    </source>
</evidence>
<proteinExistence type="predicted"/>
<dbReference type="EMBL" id="ASRX01000063">
    <property type="protein sequence ID" value="EYF02268.1"/>
    <property type="molecule type" value="Genomic_DNA"/>
</dbReference>
<dbReference type="Pfam" id="PF02518">
    <property type="entry name" value="HATPase_c"/>
    <property type="match status" value="1"/>
</dbReference>
<keyword evidence="10" id="KW-0489">Methyltransferase</keyword>
<keyword evidence="4 10" id="KW-0808">Transferase</keyword>
<dbReference type="InterPro" id="IPR036890">
    <property type="entry name" value="HATPase_C_sf"/>
</dbReference>
<evidence type="ECO:0000313" key="10">
    <source>
        <dbReference type="EMBL" id="EYF02268.1"/>
    </source>
</evidence>
<dbReference type="InterPro" id="IPR001789">
    <property type="entry name" value="Sig_transdc_resp-reg_receiver"/>
</dbReference>
<dbReference type="Proteomes" id="UP000019678">
    <property type="component" value="Unassembled WGS sequence"/>
</dbReference>
<dbReference type="InterPro" id="IPR003594">
    <property type="entry name" value="HATPase_dom"/>
</dbReference>
<dbReference type="PANTHER" id="PTHR43547">
    <property type="entry name" value="TWO-COMPONENT HISTIDINE KINASE"/>
    <property type="match status" value="1"/>
</dbReference>